<dbReference type="SMART" id="SM00686">
    <property type="entry name" value="DM13"/>
    <property type="match status" value="2"/>
</dbReference>
<organism evidence="6 7">
    <name type="scientific">Trichonephila clavata</name>
    <name type="common">Joro spider</name>
    <name type="synonym">Nephila clavata</name>
    <dbReference type="NCBI Taxonomy" id="2740835"/>
    <lineage>
        <taxon>Eukaryota</taxon>
        <taxon>Metazoa</taxon>
        <taxon>Ecdysozoa</taxon>
        <taxon>Arthropoda</taxon>
        <taxon>Chelicerata</taxon>
        <taxon>Arachnida</taxon>
        <taxon>Araneae</taxon>
        <taxon>Araneomorphae</taxon>
        <taxon>Entelegynae</taxon>
        <taxon>Araneoidea</taxon>
        <taxon>Nephilidae</taxon>
        <taxon>Trichonephila</taxon>
    </lineage>
</organism>
<feature type="domain" description="DOMON" evidence="4">
    <location>
        <begin position="289"/>
        <end position="424"/>
    </location>
</feature>
<dbReference type="PANTHER" id="PTHR24036">
    <property type="entry name" value="SKELETOR-RELATED"/>
    <property type="match status" value="1"/>
</dbReference>
<feature type="domain" description="DM13" evidence="5">
    <location>
        <begin position="155"/>
        <end position="262"/>
    </location>
</feature>
<evidence type="ECO:0000256" key="2">
    <source>
        <dbReference type="SAM" id="Phobius"/>
    </source>
</evidence>
<reference evidence="6" key="1">
    <citation type="submission" date="2020-07" db="EMBL/GenBank/DDBJ databases">
        <title>Multicomponent nature underlies the extraordinary mechanical properties of spider dragline silk.</title>
        <authorList>
            <person name="Kono N."/>
            <person name="Nakamura H."/>
            <person name="Mori M."/>
            <person name="Yoshida Y."/>
            <person name="Ohtoshi R."/>
            <person name="Malay A.D."/>
            <person name="Moran D.A.P."/>
            <person name="Tomita M."/>
            <person name="Numata K."/>
            <person name="Arakawa K."/>
        </authorList>
    </citation>
    <scope>NUCLEOTIDE SEQUENCE</scope>
</reference>
<dbReference type="Pfam" id="PF25489">
    <property type="entry name" value="At5g54830"/>
    <property type="match status" value="1"/>
</dbReference>
<dbReference type="PROSITE" id="PS50836">
    <property type="entry name" value="DOMON"/>
    <property type="match status" value="1"/>
</dbReference>
<dbReference type="SMART" id="SM00664">
    <property type="entry name" value="DoH"/>
    <property type="match status" value="1"/>
</dbReference>
<dbReference type="PANTHER" id="PTHR24036:SF16">
    <property type="entry name" value="KNICKKOPF"/>
    <property type="match status" value="1"/>
</dbReference>
<dbReference type="CDD" id="cd09631">
    <property type="entry name" value="DOMON_DOH"/>
    <property type="match status" value="1"/>
</dbReference>
<dbReference type="Pfam" id="PF03351">
    <property type="entry name" value="DOMON"/>
    <property type="match status" value="1"/>
</dbReference>
<dbReference type="InterPro" id="IPR019545">
    <property type="entry name" value="DM13_domain"/>
</dbReference>
<feature type="signal peptide" evidence="3">
    <location>
        <begin position="1"/>
        <end position="33"/>
    </location>
</feature>
<keyword evidence="2" id="KW-0812">Transmembrane</keyword>
<dbReference type="AlphaFoldDB" id="A0A8X6KLR5"/>
<keyword evidence="7" id="KW-1185">Reference proteome</keyword>
<dbReference type="PROSITE" id="PS51549">
    <property type="entry name" value="DM13"/>
    <property type="match status" value="2"/>
</dbReference>
<dbReference type="InterPro" id="IPR045266">
    <property type="entry name" value="DOH_DOMON"/>
</dbReference>
<evidence type="ECO:0000256" key="3">
    <source>
        <dbReference type="SAM" id="SignalP"/>
    </source>
</evidence>
<dbReference type="EMBL" id="BMAO01002058">
    <property type="protein sequence ID" value="GFQ77944.1"/>
    <property type="molecule type" value="Genomic_DNA"/>
</dbReference>
<feature type="domain" description="DM13" evidence="5">
    <location>
        <begin position="38"/>
        <end position="146"/>
    </location>
</feature>
<feature type="chain" id="PRO_5036442758" description="Protein Skeletor" evidence="3">
    <location>
        <begin position="34"/>
        <end position="693"/>
    </location>
</feature>
<proteinExistence type="predicted"/>
<dbReference type="OrthoDB" id="2448405at2759"/>
<dbReference type="Pfam" id="PF10517">
    <property type="entry name" value="DM13"/>
    <property type="match status" value="2"/>
</dbReference>
<evidence type="ECO:0000259" key="5">
    <source>
        <dbReference type="PROSITE" id="PS51549"/>
    </source>
</evidence>
<evidence type="ECO:0000256" key="1">
    <source>
        <dbReference type="ARBA" id="ARBA00022737"/>
    </source>
</evidence>
<evidence type="ECO:0008006" key="8">
    <source>
        <dbReference type="Google" id="ProtNLM"/>
    </source>
</evidence>
<keyword evidence="2" id="KW-1133">Transmembrane helix</keyword>
<dbReference type="Proteomes" id="UP000887116">
    <property type="component" value="Unassembled WGS sequence"/>
</dbReference>
<evidence type="ECO:0000259" key="4">
    <source>
        <dbReference type="PROSITE" id="PS50836"/>
    </source>
</evidence>
<comment type="caution">
    <text evidence="6">The sequence shown here is derived from an EMBL/GenBank/DDBJ whole genome shotgun (WGS) entry which is preliminary data.</text>
</comment>
<keyword evidence="2" id="KW-0472">Membrane</keyword>
<dbReference type="InterPro" id="IPR052126">
    <property type="entry name" value="Spindle_Org/Thrombomodulin"/>
</dbReference>
<keyword evidence="3" id="KW-0732">Signal</keyword>
<dbReference type="InterPro" id="IPR057443">
    <property type="entry name" value="At5g54830-like"/>
</dbReference>
<name>A0A8X6KLR5_TRICU</name>
<dbReference type="InterPro" id="IPR005018">
    <property type="entry name" value="DOMON_domain"/>
</dbReference>
<evidence type="ECO:0000313" key="6">
    <source>
        <dbReference type="EMBL" id="GFQ77944.1"/>
    </source>
</evidence>
<gene>
    <name evidence="6" type="primary">Skeletor</name>
    <name evidence="6" type="ORF">TNCT_39161</name>
</gene>
<evidence type="ECO:0000313" key="7">
    <source>
        <dbReference type="Proteomes" id="UP000887116"/>
    </source>
</evidence>
<protein>
    <recommendedName>
        <fullName evidence="8">Protein Skeletor</fullName>
    </recommendedName>
</protein>
<accession>A0A8X6KLR5</accession>
<keyword evidence="1" id="KW-0677">Repeat</keyword>
<sequence length="693" mass="78247">MFGGRLRKHGCHEWSPHWILFLFFTGLLALASADEAYIGLPLGKLNTYANQVTGQVYAVDEYTLLIRDFFYDGLGQDTFFWAGSTVRPSNIGFIVPDEEGRTNRLQRYVNADVTLKLPDNRKLESIKWLAVWDLRENKNLADVYIPEGLEPPSPQMISEMSRNSHGVKSDGVMVMDSKTITILNLFYDGNDTDVFFSVGIGPQPTPHGTKIPDERGYLNALTPYTGKDVTLILRGKMTVDDIDWLSIYNFRTSENYGSTVIPDRLNIPPSLIHIIERESPLPNCEQLHRDLRMSWEIFGPAITFELSGQIGEDEYMAMGISGSETSSQMIGADVAVSYMDGLLGTTADYNISGKFPCTNVLGRNAGVCSDDKVGGVPNGYQIHTYVRNEGITTITFRRNLLNTEDSGDKVFKQEGDTYFVWAVGKYNSYKEPTYHRLVLRGDLKLNLGRKPGEKNCEPFIRPKTKSAAKSWGPLRIRDPQVTTFTVRVGVPGGMKGYSGITGHSSPGMAWYVNGLLSPELYLRRNRRYTFVIEGGNDPNNARFYHPFYITDDSHGGYAKYSEEERKNKKVYAGVEFDRRGRPHPSAAGRLCAWVHNTSHRYSVDDYPTYPKFRKSLKLQCSEGEPSILNWTPNASVPELLYYQSYAQRDMGWKIFIVDEIINAAPSSVPIYWTTSVVCVFIAFFYSKIRRTLS</sequence>
<feature type="transmembrane region" description="Helical" evidence="2">
    <location>
        <begin position="670"/>
        <end position="688"/>
    </location>
</feature>